<dbReference type="SMART" id="SM00652">
    <property type="entry name" value="eIF1a"/>
    <property type="match status" value="1"/>
</dbReference>
<evidence type="ECO:0000313" key="6">
    <source>
        <dbReference type="EMBL" id="ORE10083.1"/>
    </source>
</evidence>
<comment type="similarity">
    <text evidence="1">Belongs to the EIF1AD family.</text>
</comment>
<dbReference type="AlphaFoldDB" id="A0A1X0RDE9"/>
<dbReference type="InterPro" id="IPR006196">
    <property type="entry name" value="RNA-binding_domain_S1_IF1"/>
</dbReference>
<name>A0A1X0RDE9_RHIZD</name>
<sequence>MGRKQTIRNQIEQDIQLQEGQKYAKSLGPRGNHQHEVEFTDGTRKLVTLPPRFRNLVWLKRGHFVIVDPTAGTVSEKVGGEIVHVLYPKDIKELKAKGEWPEEFTDKKAQDEEEEEEEKRQDSDDDDDLFVNNNRHVMSETEEEESSDEEEE</sequence>
<dbReference type="GO" id="GO:0003743">
    <property type="term" value="F:translation initiation factor activity"/>
    <property type="evidence" value="ECO:0007669"/>
    <property type="project" value="UniProtKB-UniRule"/>
</dbReference>
<feature type="compositionally biased region" description="Acidic residues" evidence="4">
    <location>
        <begin position="140"/>
        <end position="152"/>
    </location>
</feature>
<evidence type="ECO:0000256" key="2">
    <source>
        <dbReference type="ARBA" id="ARBA00022884"/>
    </source>
</evidence>
<protein>
    <submittedName>
        <fullName evidence="6">Nucleic acid-binding protein</fullName>
    </submittedName>
</protein>
<feature type="domain" description="S1-like" evidence="5">
    <location>
        <begin position="2"/>
        <end position="87"/>
    </location>
</feature>
<evidence type="ECO:0000256" key="1">
    <source>
        <dbReference type="ARBA" id="ARBA00007340"/>
    </source>
</evidence>
<keyword evidence="2" id="KW-0694">RNA-binding</keyword>
<reference evidence="6" key="1">
    <citation type="journal article" date="2016" name="Proc. Natl. Acad. Sci. U.S.A.">
        <title>Lipid metabolic changes in an early divergent fungus govern the establishment of a mutualistic symbiosis with endobacteria.</title>
        <authorList>
            <person name="Lastovetsky O.A."/>
            <person name="Gaspar M.L."/>
            <person name="Mondo S.J."/>
            <person name="LaButti K.M."/>
            <person name="Sandor L."/>
            <person name="Grigoriev I.V."/>
            <person name="Henry S.A."/>
            <person name="Pawlowska T.E."/>
        </authorList>
    </citation>
    <scope>NUCLEOTIDE SEQUENCE [LARGE SCALE GENOMIC DNA]</scope>
    <source>
        <strain evidence="6">ATCC 52814</strain>
    </source>
</reference>
<dbReference type="Pfam" id="PF01176">
    <property type="entry name" value="eIF-1a"/>
    <property type="match status" value="1"/>
</dbReference>
<feature type="region of interest" description="Disordered" evidence="4">
    <location>
        <begin position="96"/>
        <end position="152"/>
    </location>
</feature>
<organism evidence="6">
    <name type="scientific">Rhizopus microsporus var. microsporus</name>
    <dbReference type="NCBI Taxonomy" id="86635"/>
    <lineage>
        <taxon>Eukaryota</taxon>
        <taxon>Fungi</taxon>
        <taxon>Fungi incertae sedis</taxon>
        <taxon>Mucoromycota</taxon>
        <taxon>Mucoromycotina</taxon>
        <taxon>Mucoromycetes</taxon>
        <taxon>Mucorales</taxon>
        <taxon>Mucorineae</taxon>
        <taxon>Rhizopodaceae</taxon>
        <taxon>Rhizopus</taxon>
    </lineage>
</organism>
<dbReference type="InterPro" id="IPR039294">
    <property type="entry name" value="EIF1AD"/>
</dbReference>
<dbReference type="VEuPathDB" id="FungiDB:BCV72DRAFT_239117"/>
<keyword evidence="3" id="KW-0396">Initiation factor</keyword>
<accession>A0A1X0RDE9</accession>
<dbReference type="GO" id="GO:0003723">
    <property type="term" value="F:RNA binding"/>
    <property type="evidence" value="ECO:0007669"/>
    <property type="project" value="UniProtKB-KW"/>
</dbReference>
<dbReference type="EMBL" id="KV921869">
    <property type="protein sequence ID" value="ORE10083.1"/>
    <property type="molecule type" value="Genomic_DNA"/>
</dbReference>
<feature type="compositionally biased region" description="Basic and acidic residues" evidence="4">
    <location>
        <begin position="96"/>
        <end position="110"/>
    </location>
</feature>
<keyword evidence="3" id="KW-0648">Protein biosynthesis</keyword>
<evidence type="ECO:0000256" key="3">
    <source>
        <dbReference type="PROSITE-ProRule" id="PRU00181"/>
    </source>
</evidence>
<proteinExistence type="inferred from homology"/>
<dbReference type="SUPFAM" id="SSF50249">
    <property type="entry name" value="Nucleic acid-binding proteins"/>
    <property type="match status" value="1"/>
</dbReference>
<dbReference type="PANTHER" id="PTHR21641">
    <property type="entry name" value="TRANSLATION INITIATION FACTOR-RELATED"/>
    <property type="match status" value="1"/>
</dbReference>
<evidence type="ECO:0000256" key="4">
    <source>
        <dbReference type="SAM" id="MobiDB-lite"/>
    </source>
</evidence>
<dbReference type="PANTHER" id="PTHR21641:SF0">
    <property type="entry name" value="RNA-BINDING PROTEIN EIF1AD-RELATED"/>
    <property type="match status" value="1"/>
</dbReference>
<dbReference type="PROSITE" id="PS50832">
    <property type="entry name" value="S1_IF1_TYPE"/>
    <property type="match status" value="1"/>
</dbReference>
<gene>
    <name evidence="6" type="ORF">BCV72DRAFT_239117</name>
</gene>
<dbReference type="GO" id="GO:0005634">
    <property type="term" value="C:nucleus"/>
    <property type="evidence" value="ECO:0007669"/>
    <property type="project" value="TreeGrafter"/>
</dbReference>
<dbReference type="InterPro" id="IPR012340">
    <property type="entry name" value="NA-bd_OB-fold"/>
</dbReference>
<dbReference type="Gene3D" id="2.40.50.140">
    <property type="entry name" value="Nucleic acid-binding proteins"/>
    <property type="match status" value="1"/>
</dbReference>
<dbReference type="Proteomes" id="UP000242414">
    <property type="component" value="Unassembled WGS sequence"/>
</dbReference>
<feature type="compositionally biased region" description="Acidic residues" evidence="4">
    <location>
        <begin position="111"/>
        <end position="129"/>
    </location>
</feature>
<dbReference type="OrthoDB" id="1738325at2759"/>
<dbReference type="InterPro" id="IPR001253">
    <property type="entry name" value="TIF_eIF-1A"/>
</dbReference>
<evidence type="ECO:0000259" key="5">
    <source>
        <dbReference type="PROSITE" id="PS50832"/>
    </source>
</evidence>